<dbReference type="Proteomes" id="UP001595630">
    <property type="component" value="Unassembled WGS sequence"/>
</dbReference>
<evidence type="ECO:0000256" key="4">
    <source>
        <dbReference type="ARBA" id="ARBA00022553"/>
    </source>
</evidence>
<feature type="transmembrane region" description="Helical" evidence="8">
    <location>
        <begin position="7"/>
        <end position="27"/>
    </location>
</feature>
<dbReference type="CDD" id="cd16917">
    <property type="entry name" value="HATPase_UhpB-NarQ-NarX-like"/>
    <property type="match status" value="1"/>
</dbReference>
<accession>A0ABV7T2N2</accession>
<dbReference type="PROSITE" id="PS50885">
    <property type="entry name" value="HAMP"/>
    <property type="match status" value="1"/>
</dbReference>
<dbReference type="InterPro" id="IPR003660">
    <property type="entry name" value="HAMP_dom"/>
</dbReference>
<evidence type="ECO:0000256" key="5">
    <source>
        <dbReference type="ARBA" id="ARBA00022679"/>
    </source>
</evidence>
<dbReference type="SMART" id="SM00304">
    <property type="entry name" value="HAMP"/>
    <property type="match status" value="1"/>
</dbReference>
<feature type="domain" description="Histidine kinase" evidence="9">
    <location>
        <begin position="227"/>
        <end position="414"/>
    </location>
</feature>
<dbReference type="Pfam" id="PF07730">
    <property type="entry name" value="HisKA_3"/>
    <property type="match status" value="1"/>
</dbReference>
<evidence type="ECO:0000313" key="12">
    <source>
        <dbReference type="Proteomes" id="UP001595630"/>
    </source>
</evidence>
<evidence type="ECO:0000256" key="8">
    <source>
        <dbReference type="SAM" id="Phobius"/>
    </source>
</evidence>
<dbReference type="InterPro" id="IPR003594">
    <property type="entry name" value="HATPase_dom"/>
</dbReference>
<keyword evidence="8" id="KW-0472">Membrane</keyword>
<dbReference type="InterPro" id="IPR036890">
    <property type="entry name" value="HATPase_C_sf"/>
</dbReference>
<dbReference type="GO" id="GO:0016301">
    <property type="term" value="F:kinase activity"/>
    <property type="evidence" value="ECO:0007669"/>
    <property type="project" value="UniProtKB-KW"/>
</dbReference>
<dbReference type="Gene3D" id="3.30.565.10">
    <property type="entry name" value="Histidine kinase-like ATPase, C-terminal domain"/>
    <property type="match status" value="1"/>
</dbReference>
<dbReference type="CDD" id="cd06225">
    <property type="entry name" value="HAMP"/>
    <property type="match status" value="1"/>
</dbReference>
<dbReference type="InterPro" id="IPR011712">
    <property type="entry name" value="Sig_transdc_His_kin_sub3_dim/P"/>
</dbReference>
<keyword evidence="5" id="KW-0808">Transferase</keyword>
<dbReference type="PANTHER" id="PTHR24421:SF58">
    <property type="entry name" value="SIGNAL TRANSDUCTION HISTIDINE-PROTEIN KINASE_PHOSPHATASE UHPB"/>
    <property type="match status" value="1"/>
</dbReference>
<comment type="catalytic activity">
    <reaction evidence="1">
        <text>ATP + protein L-histidine = ADP + protein N-phospho-L-histidine.</text>
        <dbReference type="EC" id="2.7.13.3"/>
    </reaction>
</comment>
<dbReference type="PANTHER" id="PTHR24421">
    <property type="entry name" value="NITRATE/NITRITE SENSOR PROTEIN NARX-RELATED"/>
    <property type="match status" value="1"/>
</dbReference>
<dbReference type="RefSeq" id="WP_386362430.1">
    <property type="nucleotide sequence ID" value="NZ_JBHRXZ010000016.1"/>
</dbReference>
<feature type="domain" description="HAMP" evidence="10">
    <location>
        <begin position="158"/>
        <end position="204"/>
    </location>
</feature>
<evidence type="ECO:0000256" key="2">
    <source>
        <dbReference type="ARBA" id="ARBA00004370"/>
    </source>
</evidence>
<dbReference type="SUPFAM" id="SSF55874">
    <property type="entry name" value="ATPase domain of HSP90 chaperone/DNA topoisomerase II/histidine kinase"/>
    <property type="match status" value="1"/>
</dbReference>
<keyword evidence="8" id="KW-1133">Transmembrane helix</keyword>
<dbReference type="PROSITE" id="PS50109">
    <property type="entry name" value="HIS_KIN"/>
    <property type="match status" value="1"/>
</dbReference>
<sequence length="416" mass="46285">MSVVGRANLLVSLFFGLVALVCMAVLLRQAGHDVQRELLAAQTVVDYLAESVARDGGRFPPELDAGLRHVDVVRIEPGTAVPLDPRRSWLSEWLYPDPFPARLVHLSDGGQLRLSVDPSDEVEEVAESLWQLLALLSGALMVCLVAIRWAIGRAMQMLERLLSGLQSISRGRLATRLDTHRLPEAQQVVAQFNGMASALQSAEAENALLTRRLIELQERERTRLAQVLHDDLGQYLAAIRAQACLLSVQADNAEAVRRTAAILEAHSLHLQDGFRTLVRDLYPVMLEHLELDQAVRQLAGQWQSAQGIECRLRLDPQLPTLDIDRKVHLYRLLQEALTNIARHSRASRVQLQLRRHGRGLRLLLKDNGHGQPPGRPGIGLRSMAERASCLGGELRFRQRPGSGWSLYLSLPSLESS</sequence>
<dbReference type="InterPro" id="IPR005467">
    <property type="entry name" value="His_kinase_dom"/>
</dbReference>
<dbReference type="InterPro" id="IPR050482">
    <property type="entry name" value="Sensor_HK_TwoCompSys"/>
</dbReference>
<keyword evidence="7" id="KW-0902">Two-component regulatory system</keyword>
<evidence type="ECO:0000259" key="9">
    <source>
        <dbReference type="PROSITE" id="PS50109"/>
    </source>
</evidence>
<evidence type="ECO:0000256" key="6">
    <source>
        <dbReference type="ARBA" id="ARBA00022777"/>
    </source>
</evidence>
<proteinExistence type="predicted"/>
<evidence type="ECO:0000256" key="3">
    <source>
        <dbReference type="ARBA" id="ARBA00012438"/>
    </source>
</evidence>
<comment type="subcellular location">
    <subcellularLocation>
        <location evidence="2">Membrane</location>
    </subcellularLocation>
</comment>
<comment type="caution">
    <text evidence="11">The sequence shown here is derived from an EMBL/GenBank/DDBJ whole genome shotgun (WGS) entry which is preliminary data.</text>
</comment>
<organism evidence="11 12">
    <name type="scientific">Stutzerimonas tarimensis</name>
    <dbReference type="NCBI Taxonomy" id="1507735"/>
    <lineage>
        <taxon>Bacteria</taxon>
        <taxon>Pseudomonadati</taxon>
        <taxon>Pseudomonadota</taxon>
        <taxon>Gammaproteobacteria</taxon>
        <taxon>Pseudomonadales</taxon>
        <taxon>Pseudomonadaceae</taxon>
        <taxon>Stutzerimonas</taxon>
    </lineage>
</organism>
<keyword evidence="12" id="KW-1185">Reference proteome</keyword>
<dbReference type="SMART" id="SM00387">
    <property type="entry name" value="HATPase_c"/>
    <property type="match status" value="1"/>
</dbReference>
<gene>
    <name evidence="11" type="ORF">ACFOMF_06305</name>
</gene>
<evidence type="ECO:0000259" key="10">
    <source>
        <dbReference type="PROSITE" id="PS50885"/>
    </source>
</evidence>
<feature type="transmembrane region" description="Helical" evidence="8">
    <location>
        <begin position="129"/>
        <end position="151"/>
    </location>
</feature>
<evidence type="ECO:0000256" key="7">
    <source>
        <dbReference type="ARBA" id="ARBA00023012"/>
    </source>
</evidence>
<name>A0ABV7T2N2_9GAMM</name>
<dbReference type="Pfam" id="PF00672">
    <property type="entry name" value="HAMP"/>
    <property type="match status" value="1"/>
</dbReference>
<evidence type="ECO:0000256" key="1">
    <source>
        <dbReference type="ARBA" id="ARBA00000085"/>
    </source>
</evidence>
<reference evidence="12" key="1">
    <citation type="journal article" date="2019" name="Int. J. Syst. Evol. Microbiol.">
        <title>The Global Catalogue of Microorganisms (GCM) 10K type strain sequencing project: providing services to taxonomists for standard genome sequencing and annotation.</title>
        <authorList>
            <consortium name="The Broad Institute Genomics Platform"/>
            <consortium name="The Broad Institute Genome Sequencing Center for Infectious Disease"/>
            <person name="Wu L."/>
            <person name="Ma J."/>
        </authorList>
    </citation>
    <scope>NUCLEOTIDE SEQUENCE [LARGE SCALE GENOMIC DNA]</scope>
    <source>
        <strain evidence="12">KCTC 42447</strain>
    </source>
</reference>
<dbReference type="Gene3D" id="6.10.340.10">
    <property type="match status" value="1"/>
</dbReference>
<dbReference type="EMBL" id="JBHRXZ010000016">
    <property type="protein sequence ID" value="MFC3607385.1"/>
    <property type="molecule type" value="Genomic_DNA"/>
</dbReference>
<keyword evidence="4" id="KW-0597">Phosphoprotein</keyword>
<evidence type="ECO:0000313" key="11">
    <source>
        <dbReference type="EMBL" id="MFC3607385.1"/>
    </source>
</evidence>
<protein>
    <recommendedName>
        <fullName evidence="3">histidine kinase</fullName>
        <ecNumber evidence="3">2.7.13.3</ecNumber>
    </recommendedName>
</protein>
<dbReference type="Pfam" id="PF02518">
    <property type="entry name" value="HATPase_c"/>
    <property type="match status" value="1"/>
</dbReference>
<keyword evidence="6 11" id="KW-0418">Kinase</keyword>
<keyword evidence="8" id="KW-0812">Transmembrane</keyword>
<dbReference type="EC" id="2.7.13.3" evidence="3"/>